<sequence length="65" mass="7100">MALSEKLSLNGADYSPFELTGWAFLWLSLVMRFTEIKVGAGLSLATGLYRQVNTGAGIGRFRFLG</sequence>
<name>A0A0M2K7I4_9GAMM</name>
<dbReference type="EMBL" id="JXNU01000003">
    <property type="protein sequence ID" value="KKF34894.1"/>
    <property type="molecule type" value="Genomic_DNA"/>
</dbReference>
<accession>A0A0M2K7I4</accession>
<dbReference type="PATRIC" id="fig|65700.7.peg.1199"/>
<protein>
    <submittedName>
        <fullName evidence="1">Uncharacterized protein</fullName>
    </submittedName>
</protein>
<comment type="caution">
    <text evidence="1">The sequence shown here is derived from an EMBL/GenBank/DDBJ whole genome shotgun (WGS) entry which is preliminary data.</text>
</comment>
<proteinExistence type="predicted"/>
<dbReference type="STRING" id="65700.SY86_04740"/>
<reference evidence="1 2" key="1">
    <citation type="submission" date="2015-01" db="EMBL/GenBank/DDBJ databases">
        <title>Erwinia tracheiphila.</title>
        <authorList>
            <person name="Shapiro L.R."/>
        </authorList>
    </citation>
    <scope>NUCLEOTIDE SEQUENCE [LARGE SCALE GENOMIC DNA]</scope>
    <source>
        <strain evidence="1 2">BuffGH</strain>
    </source>
</reference>
<dbReference type="Proteomes" id="UP000033924">
    <property type="component" value="Unassembled WGS sequence"/>
</dbReference>
<organism evidence="1 2">
    <name type="scientific">Erwinia tracheiphila</name>
    <dbReference type="NCBI Taxonomy" id="65700"/>
    <lineage>
        <taxon>Bacteria</taxon>
        <taxon>Pseudomonadati</taxon>
        <taxon>Pseudomonadota</taxon>
        <taxon>Gammaproteobacteria</taxon>
        <taxon>Enterobacterales</taxon>
        <taxon>Erwiniaceae</taxon>
        <taxon>Erwinia</taxon>
    </lineage>
</organism>
<evidence type="ECO:0000313" key="2">
    <source>
        <dbReference type="Proteomes" id="UP000033924"/>
    </source>
</evidence>
<dbReference type="AlphaFoldDB" id="A0A0M2K7I4"/>
<gene>
    <name evidence="1" type="ORF">SY86_04740</name>
</gene>
<keyword evidence="2" id="KW-1185">Reference proteome</keyword>
<evidence type="ECO:0000313" key="1">
    <source>
        <dbReference type="EMBL" id="KKF34894.1"/>
    </source>
</evidence>